<dbReference type="Proteomes" id="UP000233766">
    <property type="component" value="Unassembled WGS sequence"/>
</dbReference>
<proteinExistence type="predicted"/>
<accession>A0A2N3V4A5</accession>
<evidence type="ECO:0000313" key="3">
    <source>
        <dbReference type="Proteomes" id="UP000233766"/>
    </source>
</evidence>
<evidence type="ECO:0000256" key="1">
    <source>
        <dbReference type="SAM" id="MobiDB-lite"/>
    </source>
</evidence>
<dbReference type="EMBL" id="PJMW01000004">
    <property type="protein sequence ID" value="PKV76451.1"/>
    <property type="molecule type" value="Genomic_DNA"/>
</dbReference>
<evidence type="ECO:0000313" key="2">
    <source>
        <dbReference type="EMBL" id="PKV76451.1"/>
    </source>
</evidence>
<keyword evidence="3" id="KW-1185">Reference proteome</keyword>
<organism evidence="2 3">
    <name type="scientific">Nocardia fluminea</name>
    <dbReference type="NCBI Taxonomy" id="134984"/>
    <lineage>
        <taxon>Bacteria</taxon>
        <taxon>Bacillati</taxon>
        <taxon>Actinomycetota</taxon>
        <taxon>Actinomycetes</taxon>
        <taxon>Mycobacteriales</taxon>
        <taxon>Nocardiaceae</taxon>
        <taxon>Nocardia</taxon>
    </lineage>
</organism>
<feature type="region of interest" description="Disordered" evidence="1">
    <location>
        <begin position="166"/>
        <end position="193"/>
    </location>
</feature>
<dbReference type="AlphaFoldDB" id="A0A2N3V4A5"/>
<name>A0A2N3V4A5_9NOCA</name>
<comment type="caution">
    <text evidence="2">The sequence shown here is derived from an EMBL/GenBank/DDBJ whole genome shotgun (WGS) entry which is preliminary data.</text>
</comment>
<gene>
    <name evidence="2" type="ORF">ATK86_7374</name>
</gene>
<sequence length="279" mass="30954">MATAMRGNSVGALDGLTLPTAITAAIGSAVFAGHRVAIVWFALRGAAPEDRPAILRELPQLFAPRRYRRRTSGPGTDLRTLIRNYIFGIRRPPSIKLAQLVRPRAGPWTRTTTTPPPHHVPSADDELAHRKPLATITNGRERWFPRSLLHLGKEVASFAPAASPRLRPRLSPWPPHQTRQSVKGVPRSTNSDRRCTASQSISTELESWHPELEELYDTGSSRPPLSHAHRTRTIRRYWHVPTLSGLLSALPGVSRIRLPSATAMCCDTITSESFRVQYG</sequence>
<reference evidence="2 3" key="1">
    <citation type="submission" date="2017-12" db="EMBL/GenBank/DDBJ databases">
        <title>Sequencing the genomes of 1000 Actinobacteria strains.</title>
        <authorList>
            <person name="Klenk H.-P."/>
        </authorList>
    </citation>
    <scope>NUCLEOTIDE SEQUENCE [LARGE SCALE GENOMIC DNA]</scope>
    <source>
        <strain evidence="2 3">DSM 44489</strain>
    </source>
</reference>
<protein>
    <submittedName>
        <fullName evidence="2">Uncharacterized protein</fullName>
    </submittedName>
</protein>